<reference evidence="8" key="1">
    <citation type="submission" date="2018-05" db="EMBL/GenBank/DDBJ databases">
        <title>Draft genome sequence of Stemphylium lycopersici strain CIDEFI 213.</title>
        <authorList>
            <person name="Medina R."/>
            <person name="Franco M.E.E."/>
            <person name="Lucentini C.G."/>
            <person name="Saparrat M.C.N."/>
            <person name="Balatti P.A."/>
        </authorList>
    </citation>
    <scope>NUCLEOTIDE SEQUENCE [LARGE SCALE GENOMIC DNA]</scope>
    <source>
        <strain evidence="8">CIDEFI 213</strain>
    </source>
</reference>
<feature type="chain" id="PRO_5016827158" evidence="5">
    <location>
        <begin position="17"/>
        <end position="472"/>
    </location>
</feature>
<keyword evidence="5" id="KW-0732">Signal</keyword>
<dbReference type="InterPro" id="IPR016169">
    <property type="entry name" value="FAD-bd_PCMH_sub2"/>
</dbReference>
<accession>A0A364MW06</accession>
<dbReference type="InterPro" id="IPR006094">
    <property type="entry name" value="Oxid_FAD_bind_N"/>
</dbReference>
<evidence type="ECO:0000313" key="8">
    <source>
        <dbReference type="Proteomes" id="UP000249619"/>
    </source>
</evidence>
<evidence type="ECO:0000259" key="6">
    <source>
        <dbReference type="PROSITE" id="PS51387"/>
    </source>
</evidence>
<dbReference type="GO" id="GO:0071949">
    <property type="term" value="F:FAD binding"/>
    <property type="evidence" value="ECO:0007669"/>
    <property type="project" value="InterPro"/>
</dbReference>
<name>A0A364MW06_STELY</name>
<keyword evidence="4" id="KW-0560">Oxidoreductase</keyword>
<dbReference type="EMBL" id="QGDH01000137">
    <property type="protein sequence ID" value="RAR05205.1"/>
    <property type="molecule type" value="Genomic_DNA"/>
</dbReference>
<dbReference type="AlphaFoldDB" id="A0A364MW06"/>
<evidence type="ECO:0000256" key="5">
    <source>
        <dbReference type="SAM" id="SignalP"/>
    </source>
</evidence>
<dbReference type="Proteomes" id="UP000249619">
    <property type="component" value="Unassembled WGS sequence"/>
</dbReference>
<dbReference type="InterPro" id="IPR016166">
    <property type="entry name" value="FAD-bd_PCMH"/>
</dbReference>
<keyword evidence="3" id="KW-0274">FAD</keyword>
<dbReference type="OrthoDB" id="415825at2759"/>
<gene>
    <name evidence="7" type="ORF">DDE83_007488</name>
</gene>
<protein>
    <submittedName>
        <fullName evidence="7">Fad binding domain-containing protein</fullName>
    </submittedName>
</protein>
<dbReference type="PANTHER" id="PTHR42973">
    <property type="entry name" value="BINDING OXIDOREDUCTASE, PUTATIVE (AFU_ORTHOLOGUE AFUA_1G17690)-RELATED"/>
    <property type="match status" value="1"/>
</dbReference>
<comment type="caution">
    <text evidence="7">The sequence shown here is derived from an EMBL/GenBank/DDBJ whole genome shotgun (WGS) entry which is preliminary data.</text>
</comment>
<dbReference type="GO" id="GO:0016491">
    <property type="term" value="F:oxidoreductase activity"/>
    <property type="evidence" value="ECO:0007669"/>
    <property type="project" value="UniProtKB-KW"/>
</dbReference>
<dbReference type="InterPro" id="IPR016167">
    <property type="entry name" value="FAD-bd_PCMH_sub1"/>
</dbReference>
<dbReference type="PANTHER" id="PTHR42973:SF7">
    <property type="entry name" value="FAD-BINDING PCMH-TYPE DOMAIN-CONTAINING PROTEIN"/>
    <property type="match status" value="1"/>
</dbReference>
<keyword evidence="2" id="KW-0285">Flavoprotein</keyword>
<feature type="signal peptide" evidence="5">
    <location>
        <begin position="1"/>
        <end position="16"/>
    </location>
</feature>
<dbReference type="Pfam" id="PF08031">
    <property type="entry name" value="BBE"/>
    <property type="match status" value="1"/>
</dbReference>
<evidence type="ECO:0000256" key="4">
    <source>
        <dbReference type="ARBA" id="ARBA00023002"/>
    </source>
</evidence>
<evidence type="ECO:0000256" key="1">
    <source>
        <dbReference type="ARBA" id="ARBA00005466"/>
    </source>
</evidence>
<dbReference type="InterPro" id="IPR012951">
    <property type="entry name" value="BBE"/>
</dbReference>
<evidence type="ECO:0000256" key="3">
    <source>
        <dbReference type="ARBA" id="ARBA00022827"/>
    </source>
</evidence>
<sequence>MKVLSLLASFVAAASALTVKQADVATDLEALVSRSSVSVEVKARWSDYNAPLPSVVVSVQTEKDIATIVKYCSKLGIPFLAQNGGIGWGKTFNLGQWGVLIDLAGLNNVTVAADKKTATIGGGASIGDVITAANDAGALIITGNCNCVGALGAMIGGGYGNLMGEVGFGVDNIISMRVITSAGDILDVSATSHPDLFWALRGAGPNFGIVVSATVNAIPATDEDRTAYINNLFFSPDKLEQVAQAVEDLPLTPQQRVYLVLTSSGEPLNEPSILITGLLRKGTNETGREAFAPFYDLGPISESSAITTYDHWNDANIGFCARGGRKPSYSSTITSMNAQKWPEIWELYKGFQAKGPNSAVLIERYNLTKAASVPVGSAAMNEALRRDAFSQAIVIPWYEDASLDAEALEFGSKVRSLWTRSDDAKNDPTYANFAFGDETNTAIYGASLEKLKTLKKKYDPRGAFSQWFPIQV</sequence>
<dbReference type="SUPFAM" id="SSF56176">
    <property type="entry name" value="FAD-binding/transporter-associated domain-like"/>
    <property type="match status" value="1"/>
</dbReference>
<evidence type="ECO:0000256" key="2">
    <source>
        <dbReference type="ARBA" id="ARBA00022630"/>
    </source>
</evidence>
<evidence type="ECO:0000313" key="7">
    <source>
        <dbReference type="EMBL" id="RAR05205.1"/>
    </source>
</evidence>
<feature type="domain" description="FAD-binding PCMH-type" evidence="6">
    <location>
        <begin position="49"/>
        <end position="220"/>
    </location>
</feature>
<comment type="similarity">
    <text evidence="1">Belongs to the oxygen-dependent FAD-linked oxidoreductase family.</text>
</comment>
<dbReference type="InterPro" id="IPR050416">
    <property type="entry name" value="FAD-linked_Oxidoreductase"/>
</dbReference>
<dbReference type="Gene3D" id="3.30.43.10">
    <property type="entry name" value="Uridine Diphospho-n-acetylenolpyruvylglucosamine Reductase, domain 2"/>
    <property type="match status" value="1"/>
</dbReference>
<dbReference type="Pfam" id="PF01565">
    <property type="entry name" value="FAD_binding_4"/>
    <property type="match status" value="1"/>
</dbReference>
<dbReference type="PROSITE" id="PS51387">
    <property type="entry name" value="FAD_PCMH"/>
    <property type="match status" value="1"/>
</dbReference>
<proteinExistence type="inferred from homology"/>
<dbReference type="InterPro" id="IPR036318">
    <property type="entry name" value="FAD-bd_PCMH-like_sf"/>
</dbReference>
<dbReference type="Gene3D" id="3.30.465.10">
    <property type="match status" value="1"/>
</dbReference>
<dbReference type="STRING" id="183478.A0A364MW06"/>
<keyword evidence="8" id="KW-1185">Reference proteome</keyword>
<organism evidence="7 8">
    <name type="scientific">Stemphylium lycopersici</name>
    <name type="common">Tomato gray leaf spot disease fungus</name>
    <name type="synonym">Thyrospora lycopersici</name>
    <dbReference type="NCBI Taxonomy" id="183478"/>
    <lineage>
        <taxon>Eukaryota</taxon>
        <taxon>Fungi</taxon>
        <taxon>Dikarya</taxon>
        <taxon>Ascomycota</taxon>
        <taxon>Pezizomycotina</taxon>
        <taxon>Dothideomycetes</taxon>
        <taxon>Pleosporomycetidae</taxon>
        <taxon>Pleosporales</taxon>
        <taxon>Pleosporineae</taxon>
        <taxon>Pleosporaceae</taxon>
        <taxon>Stemphylium</taxon>
    </lineage>
</organism>
<dbReference type="Gene3D" id="3.40.462.20">
    <property type="match status" value="1"/>
</dbReference>